<feature type="region of interest" description="Disordered" evidence="4">
    <location>
        <begin position="446"/>
        <end position="479"/>
    </location>
</feature>
<reference evidence="5 6" key="1">
    <citation type="journal article" date="2011" name="Cell">
        <title>The monarch butterfly genome yields insights into long-distance migration.</title>
        <authorList>
            <person name="Zhan S."/>
            <person name="Merlin C."/>
            <person name="Boore J.L."/>
            <person name="Reppert S.M."/>
        </authorList>
    </citation>
    <scope>NUCLEOTIDE SEQUENCE [LARGE SCALE GENOMIC DNA]</scope>
    <source>
        <strain evidence="5">F-2</strain>
    </source>
</reference>
<keyword evidence="6" id="KW-1185">Reference proteome</keyword>
<evidence type="ECO:0000256" key="4">
    <source>
        <dbReference type="SAM" id="MobiDB-lite"/>
    </source>
</evidence>
<keyword evidence="2" id="KW-0863">Zinc-finger</keyword>
<proteinExistence type="predicted"/>
<keyword evidence="1" id="KW-0479">Metal-binding</keyword>
<dbReference type="Proteomes" id="UP000007151">
    <property type="component" value="Unassembled WGS sequence"/>
</dbReference>
<feature type="compositionally biased region" description="Low complexity" evidence="4">
    <location>
        <begin position="265"/>
        <end position="275"/>
    </location>
</feature>
<gene>
    <name evidence="5" type="ORF">KGM_206835</name>
</gene>
<dbReference type="InterPro" id="IPR013083">
    <property type="entry name" value="Znf_RING/FYVE/PHD"/>
</dbReference>
<name>A0A212FMZ8_DANPL</name>
<keyword evidence="3" id="KW-0862">Zinc</keyword>
<dbReference type="AlphaFoldDB" id="A0A212FMZ8"/>
<dbReference type="GO" id="GO:0008270">
    <property type="term" value="F:zinc ion binding"/>
    <property type="evidence" value="ECO:0007669"/>
    <property type="project" value="UniProtKB-KW"/>
</dbReference>
<dbReference type="GO" id="GO:0005739">
    <property type="term" value="C:mitochondrion"/>
    <property type="evidence" value="ECO:0007669"/>
    <property type="project" value="TreeGrafter"/>
</dbReference>
<feature type="region of interest" description="Disordered" evidence="4">
    <location>
        <begin position="153"/>
        <end position="299"/>
    </location>
</feature>
<evidence type="ECO:0000256" key="3">
    <source>
        <dbReference type="ARBA" id="ARBA00022833"/>
    </source>
</evidence>
<feature type="compositionally biased region" description="Polar residues" evidence="4">
    <location>
        <begin position="153"/>
        <end position="172"/>
    </location>
</feature>
<dbReference type="InterPro" id="IPR051986">
    <property type="entry name" value="Innate_Immune_Apopt_Reg"/>
</dbReference>
<sequence length="502" mass="56618">MEEAENKVCHNCKREIPLANFTIHAVHCARNIRLCPVCKEPVPVQDLQQHHDDQHKLVPCKQCGEDVCGTDMEDHVRDSCALTMQTCRFCTLELRRRELPAHERYCGARTELCECGEWVMMKYRQLHIDSNHGFIRLDDDPVPIQSIKASVSKQKVTTDKTPLSNGLNNLNRSAFPRKNNSRDLNTAADQTASTSSQKPTAMASTSKGNSSKTKEENITNANGAIPRAKRIERQHPGNDSKDKVKNSSSRGSMKKRPAPPPPASSAPVLQAALQRQQREETQRQLQNQENLARGLPPILNPAEKLERLRKMDALHQREPDDQSWKNRLQGRVWSRPHVYPIGHVLSGQTDVAGEVRKELKNLKPMTPEEFNDRYRNIQSERQDRFKEIKTSLRELRRGLNEVIAPYNSNSNADTNHSRHEEEAPCEFCGTSVLLEDLVLHQTGCRPDLAQYRSPPPSPGPRPPAEPPAPQSFPLAGSPRASHTLRVLYQIVARASRMPPPGD</sequence>
<feature type="compositionally biased region" description="Basic and acidic residues" evidence="4">
    <location>
        <begin position="229"/>
        <end position="245"/>
    </location>
</feature>
<dbReference type="STRING" id="278856.A0A212FMZ8"/>
<dbReference type="PANTHER" id="PTHR16295">
    <property type="entry name" value="TRAF-TYPE ZINC FINGER PROTEIN-RELATED"/>
    <property type="match status" value="1"/>
</dbReference>
<evidence type="ECO:0000256" key="1">
    <source>
        <dbReference type="ARBA" id="ARBA00022723"/>
    </source>
</evidence>
<evidence type="ECO:0000256" key="2">
    <source>
        <dbReference type="ARBA" id="ARBA00022771"/>
    </source>
</evidence>
<comment type="caution">
    <text evidence="5">The sequence shown here is derived from an EMBL/GenBank/DDBJ whole genome shotgun (WGS) entry which is preliminary data.</text>
</comment>
<dbReference type="InterPro" id="IPR049439">
    <property type="entry name" value="TRAFD1-XIAF1_Znf"/>
</dbReference>
<evidence type="ECO:0000313" key="5">
    <source>
        <dbReference type="EMBL" id="OWR55107.1"/>
    </source>
</evidence>
<protein>
    <submittedName>
        <fullName evidence="5">TRAF-type zinc finger domain-containing protein 1</fullName>
    </submittedName>
</protein>
<dbReference type="KEGG" id="dpl:KGM_206835"/>
<accession>A0A212FMZ8</accession>
<feature type="compositionally biased region" description="Pro residues" evidence="4">
    <location>
        <begin position="453"/>
        <end position="470"/>
    </location>
</feature>
<dbReference type="PANTHER" id="PTHR16295:SF10">
    <property type="entry name" value="EXPRESSED PROTEIN"/>
    <property type="match status" value="1"/>
</dbReference>
<dbReference type="eggNOG" id="ENOG502QQRU">
    <property type="taxonomic scope" value="Eukaryota"/>
</dbReference>
<organism evidence="5 6">
    <name type="scientific">Danaus plexippus plexippus</name>
    <dbReference type="NCBI Taxonomy" id="278856"/>
    <lineage>
        <taxon>Eukaryota</taxon>
        <taxon>Metazoa</taxon>
        <taxon>Ecdysozoa</taxon>
        <taxon>Arthropoda</taxon>
        <taxon>Hexapoda</taxon>
        <taxon>Insecta</taxon>
        <taxon>Pterygota</taxon>
        <taxon>Neoptera</taxon>
        <taxon>Endopterygota</taxon>
        <taxon>Lepidoptera</taxon>
        <taxon>Glossata</taxon>
        <taxon>Ditrysia</taxon>
        <taxon>Papilionoidea</taxon>
        <taxon>Nymphalidae</taxon>
        <taxon>Danainae</taxon>
        <taxon>Danaini</taxon>
        <taxon>Danaina</taxon>
        <taxon>Danaus</taxon>
        <taxon>Danaus</taxon>
    </lineage>
</organism>
<dbReference type="Pfam" id="PF21366">
    <property type="entry name" value="TRAFD1-XIAF1_ZnF"/>
    <property type="match status" value="1"/>
</dbReference>
<dbReference type="Gene3D" id="3.30.40.10">
    <property type="entry name" value="Zinc/RING finger domain, C3HC4 (zinc finger)"/>
    <property type="match status" value="1"/>
</dbReference>
<evidence type="ECO:0000313" key="6">
    <source>
        <dbReference type="Proteomes" id="UP000007151"/>
    </source>
</evidence>
<feature type="compositionally biased region" description="Polar residues" evidence="4">
    <location>
        <begin position="182"/>
        <end position="211"/>
    </location>
</feature>
<dbReference type="EMBL" id="AGBW02007651">
    <property type="protein sequence ID" value="OWR55107.1"/>
    <property type="molecule type" value="Genomic_DNA"/>
</dbReference>
<dbReference type="PROSITE" id="PS50145">
    <property type="entry name" value="ZF_TRAF"/>
    <property type="match status" value="1"/>
</dbReference>
<dbReference type="InterPro" id="IPR001293">
    <property type="entry name" value="Znf_TRAF"/>
</dbReference>